<gene>
    <name evidence="11" type="ORF">MBAV_003468</name>
</gene>
<proteinExistence type="predicted"/>
<dbReference type="SMART" id="SM00100">
    <property type="entry name" value="cNMP"/>
    <property type="match status" value="1"/>
</dbReference>
<dbReference type="InterPro" id="IPR003661">
    <property type="entry name" value="HisK_dim/P_dom"/>
</dbReference>
<evidence type="ECO:0000256" key="6">
    <source>
        <dbReference type="ARBA" id="ARBA00022777"/>
    </source>
</evidence>
<evidence type="ECO:0000259" key="9">
    <source>
        <dbReference type="PROSITE" id="PS50042"/>
    </source>
</evidence>
<organism evidence="11 12">
    <name type="scientific">Candidatus Magnetobacterium bavaricum</name>
    <dbReference type="NCBI Taxonomy" id="29290"/>
    <lineage>
        <taxon>Bacteria</taxon>
        <taxon>Pseudomonadati</taxon>
        <taxon>Nitrospirota</taxon>
        <taxon>Thermodesulfovibrionia</taxon>
        <taxon>Thermodesulfovibrionales</taxon>
        <taxon>Candidatus Magnetobacteriaceae</taxon>
        <taxon>Candidatus Magnetobacterium</taxon>
    </lineage>
</organism>
<dbReference type="SUPFAM" id="SSF55874">
    <property type="entry name" value="ATPase domain of HSP90 chaperone/DNA topoisomerase II/histidine kinase"/>
    <property type="match status" value="1"/>
</dbReference>
<feature type="domain" description="Cyclic nucleotide-binding" evidence="9">
    <location>
        <begin position="18"/>
        <end position="123"/>
    </location>
</feature>
<keyword evidence="8" id="KW-0902">Two-component regulatory system</keyword>
<evidence type="ECO:0000256" key="1">
    <source>
        <dbReference type="ARBA" id="ARBA00000085"/>
    </source>
</evidence>
<reference evidence="11 12" key="1">
    <citation type="submission" date="2015-02" db="EMBL/GenBank/DDBJ databases">
        <title>Single-cell genomics of uncultivated deep-branching MTB reveals a conserved set of magnetosome genes.</title>
        <authorList>
            <person name="Kolinko S."/>
            <person name="Richter M."/>
            <person name="Glockner F.O."/>
            <person name="Brachmann A."/>
            <person name="Schuler D."/>
        </authorList>
    </citation>
    <scope>NUCLEOTIDE SEQUENCE [LARGE SCALE GENOMIC DNA]</scope>
    <source>
        <strain evidence="11">TM-1</strain>
    </source>
</reference>
<dbReference type="GO" id="GO:0005524">
    <property type="term" value="F:ATP binding"/>
    <property type="evidence" value="ECO:0007669"/>
    <property type="project" value="UniProtKB-KW"/>
</dbReference>
<keyword evidence="5" id="KW-0547">Nucleotide-binding</keyword>
<dbReference type="CDD" id="cd00038">
    <property type="entry name" value="CAP_ED"/>
    <property type="match status" value="1"/>
</dbReference>
<dbReference type="PANTHER" id="PTHR43065">
    <property type="entry name" value="SENSOR HISTIDINE KINASE"/>
    <property type="match status" value="1"/>
</dbReference>
<dbReference type="InterPro" id="IPR018488">
    <property type="entry name" value="cNMP-bd_CS"/>
</dbReference>
<evidence type="ECO:0000259" key="10">
    <source>
        <dbReference type="PROSITE" id="PS50109"/>
    </source>
</evidence>
<dbReference type="CDD" id="cd00082">
    <property type="entry name" value="HisKA"/>
    <property type="match status" value="1"/>
</dbReference>
<dbReference type="Gene3D" id="3.30.565.10">
    <property type="entry name" value="Histidine kinase-like ATPase, C-terminal domain"/>
    <property type="match status" value="1"/>
</dbReference>
<dbReference type="SUPFAM" id="SSF51206">
    <property type="entry name" value="cAMP-binding domain-like"/>
    <property type="match status" value="1"/>
</dbReference>
<keyword evidence="6 11" id="KW-0418">Kinase</keyword>
<evidence type="ECO:0000313" key="12">
    <source>
        <dbReference type="Proteomes" id="UP000033423"/>
    </source>
</evidence>
<name>A0A0F3GRF0_9BACT</name>
<evidence type="ECO:0000256" key="3">
    <source>
        <dbReference type="ARBA" id="ARBA00022553"/>
    </source>
</evidence>
<keyword evidence="4" id="KW-0808">Transferase</keyword>
<dbReference type="Pfam" id="PF02518">
    <property type="entry name" value="HATPase_c"/>
    <property type="match status" value="1"/>
</dbReference>
<dbReference type="InterPro" id="IPR000595">
    <property type="entry name" value="cNMP-bd_dom"/>
</dbReference>
<dbReference type="InterPro" id="IPR018490">
    <property type="entry name" value="cNMP-bd_dom_sf"/>
</dbReference>
<dbReference type="PROSITE" id="PS50042">
    <property type="entry name" value="CNMP_BINDING_3"/>
    <property type="match status" value="1"/>
</dbReference>
<dbReference type="Proteomes" id="UP000033423">
    <property type="component" value="Unassembled WGS sequence"/>
</dbReference>
<dbReference type="InterPro" id="IPR036890">
    <property type="entry name" value="HATPase_C_sf"/>
</dbReference>
<dbReference type="GO" id="GO:0000155">
    <property type="term" value="F:phosphorelay sensor kinase activity"/>
    <property type="evidence" value="ECO:0007669"/>
    <property type="project" value="InterPro"/>
</dbReference>
<dbReference type="EC" id="2.7.13.3" evidence="2"/>
<keyword evidence="3" id="KW-0597">Phosphoprotein</keyword>
<evidence type="ECO:0000256" key="8">
    <source>
        <dbReference type="ARBA" id="ARBA00023012"/>
    </source>
</evidence>
<evidence type="ECO:0000313" key="11">
    <source>
        <dbReference type="EMBL" id="KJU84337.1"/>
    </source>
</evidence>
<evidence type="ECO:0000256" key="2">
    <source>
        <dbReference type="ARBA" id="ARBA00012438"/>
    </source>
</evidence>
<dbReference type="Gene3D" id="2.60.120.10">
    <property type="entry name" value="Jelly Rolls"/>
    <property type="match status" value="1"/>
</dbReference>
<keyword evidence="7" id="KW-0067">ATP-binding</keyword>
<dbReference type="PROSITE" id="PS50109">
    <property type="entry name" value="HIS_KIN"/>
    <property type="match status" value="1"/>
</dbReference>
<comment type="caution">
    <text evidence="11">The sequence shown here is derived from an EMBL/GenBank/DDBJ whole genome shotgun (WGS) entry which is preliminary data.</text>
</comment>
<protein>
    <recommendedName>
        <fullName evidence="2">histidine kinase</fullName>
        <ecNumber evidence="2">2.7.13.3</ecNumber>
    </recommendedName>
</protein>
<dbReference type="Pfam" id="PF00027">
    <property type="entry name" value="cNMP_binding"/>
    <property type="match status" value="1"/>
</dbReference>
<evidence type="ECO:0000256" key="5">
    <source>
        <dbReference type="ARBA" id="ARBA00022741"/>
    </source>
</evidence>
<dbReference type="AlphaFoldDB" id="A0A0F3GRF0"/>
<dbReference type="InterPro" id="IPR005467">
    <property type="entry name" value="His_kinase_dom"/>
</dbReference>
<evidence type="ECO:0000256" key="7">
    <source>
        <dbReference type="ARBA" id="ARBA00022840"/>
    </source>
</evidence>
<keyword evidence="12" id="KW-1185">Reference proteome</keyword>
<dbReference type="Gene3D" id="1.10.287.130">
    <property type="match status" value="1"/>
</dbReference>
<evidence type="ECO:0000256" key="4">
    <source>
        <dbReference type="ARBA" id="ARBA00022679"/>
    </source>
</evidence>
<sequence>MGGLSRAEIIALIEANMLFQNISCDECFDEVALSKAYDIVSVSRAKGGDLIIKEWIKGETLVLVFKGTVGVFIQTNDGREVKIATVEQDSFFGEIALTEGTNRAAEMRAETDCLFGVINRNDFLEYANMYPDITKNLFWGSNQRLGKTNLQVVRDMIKQREEYLLTFTRELERQVQEKTDLLRQKDVQLVEMDRIASLGILAAGIAHEINNPLSFIKSGVGFIDKTVSSLIKDVKQLTGQAKDIPAEEGVDVIDEMTLDHTQRSIEKKISMMNRGIARISKITANLLNIARLDMDPFGRIDLNKSIEDIVGILGTNDATNIKFVMILGNIPLFDCSPSGINQCLLHILNNAIDAIEGSGTVRISTSYDEKSDKIVIQVTDNGKGMTKEVLKQVFVPFLAWFIKAKK</sequence>
<dbReference type="InterPro" id="IPR003594">
    <property type="entry name" value="HATPase_dom"/>
</dbReference>
<dbReference type="PANTHER" id="PTHR43065:SF10">
    <property type="entry name" value="PEROXIDE STRESS-ACTIVATED HISTIDINE KINASE MAK3"/>
    <property type="match status" value="1"/>
</dbReference>
<feature type="domain" description="Histidine kinase" evidence="10">
    <location>
        <begin position="204"/>
        <end position="397"/>
    </location>
</feature>
<accession>A0A0F3GRF0</accession>
<dbReference type="InterPro" id="IPR014710">
    <property type="entry name" value="RmlC-like_jellyroll"/>
</dbReference>
<dbReference type="EMBL" id="LACI01001518">
    <property type="protein sequence ID" value="KJU84337.1"/>
    <property type="molecule type" value="Genomic_DNA"/>
</dbReference>
<dbReference type="PROSITE" id="PS00889">
    <property type="entry name" value="CNMP_BINDING_2"/>
    <property type="match status" value="1"/>
</dbReference>
<comment type="catalytic activity">
    <reaction evidence="1">
        <text>ATP + protein L-histidine = ADP + protein N-phospho-L-histidine.</text>
        <dbReference type="EC" id="2.7.13.3"/>
    </reaction>
</comment>